<organism evidence="2 3">
    <name type="scientific">Penicilliopsis zonata CBS 506.65</name>
    <dbReference type="NCBI Taxonomy" id="1073090"/>
    <lineage>
        <taxon>Eukaryota</taxon>
        <taxon>Fungi</taxon>
        <taxon>Dikarya</taxon>
        <taxon>Ascomycota</taxon>
        <taxon>Pezizomycotina</taxon>
        <taxon>Eurotiomycetes</taxon>
        <taxon>Eurotiomycetidae</taxon>
        <taxon>Eurotiales</taxon>
        <taxon>Aspergillaceae</taxon>
        <taxon>Penicilliopsis</taxon>
    </lineage>
</organism>
<dbReference type="STRING" id="1073090.A0A1L9SMD6"/>
<dbReference type="OrthoDB" id="4138492at2759"/>
<dbReference type="GO" id="GO:0005783">
    <property type="term" value="C:endoplasmic reticulum"/>
    <property type="evidence" value="ECO:0007669"/>
    <property type="project" value="TreeGrafter"/>
</dbReference>
<dbReference type="InterPro" id="IPR042099">
    <property type="entry name" value="ANL_N_sf"/>
</dbReference>
<dbReference type="Gene3D" id="3.40.50.12780">
    <property type="entry name" value="N-terminal domain of ligase-like"/>
    <property type="match status" value="1"/>
</dbReference>
<dbReference type="PANTHER" id="PTHR43272:SF11">
    <property type="entry name" value="AMP-DEPENDENT SYNTHETASE_LIGASE DOMAIN-CONTAINING PROTEIN"/>
    <property type="match status" value="1"/>
</dbReference>
<dbReference type="VEuPathDB" id="FungiDB:ASPZODRAFT_113308"/>
<accession>A0A1L9SMD6</accession>
<feature type="transmembrane region" description="Helical" evidence="1">
    <location>
        <begin position="22"/>
        <end position="43"/>
    </location>
</feature>
<keyword evidence="1" id="KW-0812">Transmembrane</keyword>
<dbReference type="SUPFAM" id="SSF56801">
    <property type="entry name" value="Acetyl-CoA synthetase-like"/>
    <property type="match status" value="1"/>
</dbReference>
<proteinExistence type="predicted"/>
<protein>
    <recommendedName>
        <fullName evidence="4">AMP-dependent synthetase/ligase domain-containing protein</fullName>
    </recommendedName>
</protein>
<evidence type="ECO:0000313" key="3">
    <source>
        <dbReference type="Proteomes" id="UP000184188"/>
    </source>
</evidence>
<dbReference type="PANTHER" id="PTHR43272">
    <property type="entry name" value="LONG-CHAIN-FATTY-ACID--COA LIGASE"/>
    <property type="match status" value="1"/>
</dbReference>
<dbReference type="EMBL" id="KV878339">
    <property type="protein sequence ID" value="OJJ48432.1"/>
    <property type="molecule type" value="Genomic_DNA"/>
</dbReference>
<keyword evidence="1" id="KW-0472">Membrane</keyword>
<keyword evidence="3" id="KW-1185">Reference proteome</keyword>
<dbReference type="GO" id="GO:0016020">
    <property type="term" value="C:membrane"/>
    <property type="evidence" value="ECO:0007669"/>
    <property type="project" value="TreeGrafter"/>
</dbReference>
<name>A0A1L9SMD6_9EURO</name>
<evidence type="ECO:0000313" key="2">
    <source>
        <dbReference type="EMBL" id="OJJ48432.1"/>
    </source>
</evidence>
<evidence type="ECO:0008006" key="4">
    <source>
        <dbReference type="Google" id="ProtNLM"/>
    </source>
</evidence>
<reference evidence="3" key="1">
    <citation type="journal article" date="2017" name="Genome Biol.">
        <title>Comparative genomics reveals high biological diversity and specific adaptations in the industrially and medically important fungal genus Aspergillus.</title>
        <authorList>
            <person name="de Vries R.P."/>
            <person name="Riley R."/>
            <person name="Wiebenga A."/>
            <person name="Aguilar-Osorio G."/>
            <person name="Amillis S."/>
            <person name="Uchima C.A."/>
            <person name="Anderluh G."/>
            <person name="Asadollahi M."/>
            <person name="Askin M."/>
            <person name="Barry K."/>
            <person name="Battaglia E."/>
            <person name="Bayram O."/>
            <person name="Benocci T."/>
            <person name="Braus-Stromeyer S.A."/>
            <person name="Caldana C."/>
            <person name="Canovas D."/>
            <person name="Cerqueira G.C."/>
            <person name="Chen F."/>
            <person name="Chen W."/>
            <person name="Choi C."/>
            <person name="Clum A."/>
            <person name="Dos Santos R.A."/>
            <person name="Damasio A.R."/>
            <person name="Diallinas G."/>
            <person name="Emri T."/>
            <person name="Fekete E."/>
            <person name="Flipphi M."/>
            <person name="Freyberg S."/>
            <person name="Gallo A."/>
            <person name="Gournas C."/>
            <person name="Habgood R."/>
            <person name="Hainaut M."/>
            <person name="Harispe M.L."/>
            <person name="Henrissat B."/>
            <person name="Hilden K.S."/>
            <person name="Hope R."/>
            <person name="Hossain A."/>
            <person name="Karabika E."/>
            <person name="Karaffa L."/>
            <person name="Karanyi Z."/>
            <person name="Krasevec N."/>
            <person name="Kuo A."/>
            <person name="Kusch H."/>
            <person name="LaButti K."/>
            <person name="Lagendijk E.L."/>
            <person name="Lapidus A."/>
            <person name="Levasseur A."/>
            <person name="Lindquist E."/>
            <person name="Lipzen A."/>
            <person name="Logrieco A.F."/>
            <person name="MacCabe A."/>
            <person name="Maekelae M.R."/>
            <person name="Malavazi I."/>
            <person name="Melin P."/>
            <person name="Meyer V."/>
            <person name="Mielnichuk N."/>
            <person name="Miskei M."/>
            <person name="Molnar A.P."/>
            <person name="Mule G."/>
            <person name="Ngan C.Y."/>
            <person name="Orejas M."/>
            <person name="Orosz E."/>
            <person name="Ouedraogo J.P."/>
            <person name="Overkamp K.M."/>
            <person name="Park H.-S."/>
            <person name="Perrone G."/>
            <person name="Piumi F."/>
            <person name="Punt P.J."/>
            <person name="Ram A.F."/>
            <person name="Ramon A."/>
            <person name="Rauscher S."/>
            <person name="Record E."/>
            <person name="Riano-Pachon D.M."/>
            <person name="Robert V."/>
            <person name="Roehrig J."/>
            <person name="Ruller R."/>
            <person name="Salamov A."/>
            <person name="Salih N.S."/>
            <person name="Samson R.A."/>
            <person name="Sandor E."/>
            <person name="Sanguinetti M."/>
            <person name="Schuetze T."/>
            <person name="Sepcic K."/>
            <person name="Shelest E."/>
            <person name="Sherlock G."/>
            <person name="Sophianopoulou V."/>
            <person name="Squina F.M."/>
            <person name="Sun H."/>
            <person name="Susca A."/>
            <person name="Todd R.B."/>
            <person name="Tsang A."/>
            <person name="Unkles S.E."/>
            <person name="van de Wiele N."/>
            <person name="van Rossen-Uffink D."/>
            <person name="Oliveira J.V."/>
            <person name="Vesth T.C."/>
            <person name="Visser J."/>
            <person name="Yu J.-H."/>
            <person name="Zhou M."/>
            <person name="Andersen M.R."/>
            <person name="Archer D.B."/>
            <person name="Baker S.E."/>
            <person name="Benoit I."/>
            <person name="Brakhage A.A."/>
            <person name="Braus G.H."/>
            <person name="Fischer R."/>
            <person name="Frisvad J.C."/>
            <person name="Goldman G.H."/>
            <person name="Houbraken J."/>
            <person name="Oakley B."/>
            <person name="Pocsi I."/>
            <person name="Scazzocchio C."/>
            <person name="Seiboth B."/>
            <person name="vanKuyk P.A."/>
            <person name="Wortman J."/>
            <person name="Dyer P.S."/>
            <person name="Grigoriev I.V."/>
        </authorList>
    </citation>
    <scope>NUCLEOTIDE SEQUENCE [LARGE SCALE GENOMIC DNA]</scope>
    <source>
        <strain evidence="3">CBS 506.65</strain>
    </source>
</reference>
<dbReference type="AlphaFoldDB" id="A0A1L9SMD6"/>
<dbReference type="RefSeq" id="XP_022582942.1">
    <property type="nucleotide sequence ID" value="XM_022721058.1"/>
</dbReference>
<gene>
    <name evidence="2" type="ORF">ASPZODRAFT_113308</name>
</gene>
<evidence type="ECO:0000256" key="1">
    <source>
        <dbReference type="SAM" id="Phobius"/>
    </source>
</evidence>
<dbReference type="Proteomes" id="UP000184188">
    <property type="component" value="Unassembled WGS sequence"/>
</dbReference>
<keyword evidence="1" id="KW-1133">Transmembrane helix</keyword>
<sequence length="567" mass="60989">MATDPTLVARLDALVSDILADWNIYTTLIAGALVAVAISSLVFSNEPDTHPFLLARQATTSPVRQPGESAVYRSLETPYGFPLKAGLNIRDPGALKWTSGRNGDLRDIWKTAVRGVLNEDGSATGKQGKIYTVLGKNVEEHSLDNITQEINVIGQHLSGAKVETVAVCLTDSIELLAAIFAGAFYGYKTVIVPHNMQPDILSAHLQKIKADALIAEAGSLDLSVVAKGNDQLAHVLWVAKYGSRHMDWSHVPEELKNRLEVNVWHNLVEENRNIHGSDVPSYDPSTPTPSVTTVWPSGAALGDFVEYSPKNLVAGISALSSVLPRPQKVTSNDLVLCIDSLSRSYPLCQVMAALFANASVALNSVAGESVDFALATAGVSPTVIIASSRTISDYHKKIMEPHTGVVSKLGQWVQSRSLEAGHMPSRNVLSQLANIGPTAELSLDKLRLLCISHRVDADREYRLTSQQLTDLRIFTGARVVYALTGPGIAGAISQTHVFDYRQHHGPSHFGVPPSSVEIFLAGFPESQVSTHAIEGQVVVSGPAVVSGTTRLLARGRFRSDNTLELVS</sequence>
<dbReference type="GO" id="GO:0004467">
    <property type="term" value="F:long-chain fatty acid-CoA ligase activity"/>
    <property type="evidence" value="ECO:0007669"/>
    <property type="project" value="TreeGrafter"/>
</dbReference>
<dbReference type="GeneID" id="34607523"/>